<dbReference type="OrthoDB" id="8383056at2"/>
<reference evidence="1 2" key="1">
    <citation type="submission" date="2019-04" db="EMBL/GenBank/DDBJ databases">
        <title>Azoarcus nasutitermitis sp. nov. isolated from termite nest.</title>
        <authorList>
            <person name="Lin S.-Y."/>
            <person name="Hameed A."/>
            <person name="Hsu Y.-H."/>
            <person name="Young C.-C."/>
        </authorList>
    </citation>
    <scope>NUCLEOTIDE SEQUENCE [LARGE SCALE GENOMIC DNA]</scope>
    <source>
        <strain evidence="1 2">CC-YHH838</strain>
    </source>
</reference>
<dbReference type="Proteomes" id="UP000308430">
    <property type="component" value="Unassembled WGS sequence"/>
</dbReference>
<gene>
    <name evidence="1" type="ORF">E6C76_08245</name>
</gene>
<name>A0A4S4AZE7_9RHOO</name>
<accession>A0A4S4AZE7</accession>
<comment type="caution">
    <text evidence="1">The sequence shown here is derived from an EMBL/GenBank/DDBJ whole genome shotgun (WGS) entry which is preliminary data.</text>
</comment>
<sequence length="165" mass="18524">MTVPNMMVSRFVVLMVVCQALFACSIGRSDLDVYFSNIINGHSGGVFPYKEKRIEFVCVLQAYQNRVKSKKNVNFVELINVELERVGFVGSEGKWQLVILSDGRIFVDAVDRYVAPLHSPLDGNQGEWRSDVGKNSEECVSGGNVKFVVFVNERTEERRVGIVSN</sequence>
<evidence type="ECO:0000313" key="2">
    <source>
        <dbReference type="Proteomes" id="UP000308430"/>
    </source>
</evidence>
<keyword evidence="2" id="KW-1185">Reference proteome</keyword>
<organism evidence="1 2">
    <name type="scientific">Pseudothauera nasutitermitis</name>
    <dbReference type="NCBI Taxonomy" id="2565930"/>
    <lineage>
        <taxon>Bacteria</taxon>
        <taxon>Pseudomonadati</taxon>
        <taxon>Pseudomonadota</taxon>
        <taxon>Betaproteobacteria</taxon>
        <taxon>Rhodocyclales</taxon>
        <taxon>Zoogloeaceae</taxon>
        <taxon>Pseudothauera</taxon>
    </lineage>
</organism>
<dbReference type="AlphaFoldDB" id="A0A4S4AZE7"/>
<dbReference type="EMBL" id="SSOC01000003">
    <property type="protein sequence ID" value="THF65560.1"/>
    <property type="molecule type" value="Genomic_DNA"/>
</dbReference>
<protein>
    <submittedName>
        <fullName evidence="1">Uncharacterized protein</fullName>
    </submittedName>
</protein>
<dbReference type="RefSeq" id="WP_136347765.1">
    <property type="nucleotide sequence ID" value="NZ_SSOC01000003.1"/>
</dbReference>
<proteinExistence type="predicted"/>
<evidence type="ECO:0000313" key="1">
    <source>
        <dbReference type="EMBL" id="THF65560.1"/>
    </source>
</evidence>